<accession>A0AAV7RE67</accession>
<organism evidence="2 3">
    <name type="scientific">Pleurodeles waltl</name>
    <name type="common">Iberian ribbed newt</name>
    <dbReference type="NCBI Taxonomy" id="8319"/>
    <lineage>
        <taxon>Eukaryota</taxon>
        <taxon>Metazoa</taxon>
        <taxon>Chordata</taxon>
        <taxon>Craniata</taxon>
        <taxon>Vertebrata</taxon>
        <taxon>Euteleostomi</taxon>
        <taxon>Amphibia</taxon>
        <taxon>Batrachia</taxon>
        <taxon>Caudata</taxon>
        <taxon>Salamandroidea</taxon>
        <taxon>Salamandridae</taxon>
        <taxon>Pleurodelinae</taxon>
        <taxon>Pleurodeles</taxon>
    </lineage>
</organism>
<keyword evidence="3" id="KW-1185">Reference proteome</keyword>
<dbReference type="AlphaFoldDB" id="A0AAV7RE67"/>
<feature type="compositionally biased region" description="Low complexity" evidence="1">
    <location>
        <begin position="22"/>
        <end position="43"/>
    </location>
</feature>
<sequence length="228" mass="23735">MGGGHRSHRAWGLTPRGSHSLTSGPRPQSTSRPRSRSSSSSTCPPTPPNHGGAPAPRSPEASRGISRPSTRPLGIRPQGPVVAAQAGSGGIRPPLAAPSKSGRRAPKQAPSRESPPQGTPIVSAWSPALAGSGPPMSGATSQSLGTASCRPSLRGFTEVFARPQRRSEQILLGSLFQAHSTQEYVPPQESRRPARVPAAMLAARSAQSLAAARAPLHQSSQLLRQHRP</sequence>
<protein>
    <submittedName>
        <fullName evidence="2">Uncharacterized protein</fullName>
    </submittedName>
</protein>
<dbReference type="EMBL" id="JANPWB010000009">
    <property type="protein sequence ID" value="KAJ1149158.1"/>
    <property type="molecule type" value="Genomic_DNA"/>
</dbReference>
<feature type="region of interest" description="Disordered" evidence="1">
    <location>
        <begin position="1"/>
        <end position="149"/>
    </location>
</feature>
<evidence type="ECO:0000313" key="2">
    <source>
        <dbReference type="EMBL" id="KAJ1149158.1"/>
    </source>
</evidence>
<gene>
    <name evidence="2" type="ORF">NDU88_001975</name>
</gene>
<reference evidence="2" key="1">
    <citation type="journal article" date="2022" name="bioRxiv">
        <title>Sequencing and chromosome-scale assembly of the giantPleurodeles waltlgenome.</title>
        <authorList>
            <person name="Brown T."/>
            <person name="Elewa A."/>
            <person name="Iarovenko S."/>
            <person name="Subramanian E."/>
            <person name="Araus A.J."/>
            <person name="Petzold A."/>
            <person name="Susuki M."/>
            <person name="Suzuki K.-i.T."/>
            <person name="Hayashi T."/>
            <person name="Toyoda A."/>
            <person name="Oliveira C."/>
            <person name="Osipova E."/>
            <person name="Leigh N.D."/>
            <person name="Simon A."/>
            <person name="Yun M.H."/>
        </authorList>
    </citation>
    <scope>NUCLEOTIDE SEQUENCE</scope>
    <source>
        <strain evidence="2">20211129_DDA</strain>
        <tissue evidence="2">Liver</tissue>
    </source>
</reference>
<evidence type="ECO:0000256" key="1">
    <source>
        <dbReference type="SAM" id="MobiDB-lite"/>
    </source>
</evidence>
<name>A0AAV7RE67_PLEWA</name>
<dbReference type="Proteomes" id="UP001066276">
    <property type="component" value="Chromosome 5"/>
</dbReference>
<comment type="caution">
    <text evidence="2">The sequence shown here is derived from an EMBL/GenBank/DDBJ whole genome shotgun (WGS) entry which is preliminary data.</text>
</comment>
<evidence type="ECO:0000313" key="3">
    <source>
        <dbReference type="Proteomes" id="UP001066276"/>
    </source>
</evidence>
<proteinExistence type="predicted"/>